<sequence>MAWTSKCTTMGYQITFSRSLIQVVKPSWVFASFLGIPPRLDNYYYLTSQLQQFANTTDLSNNVTQVSIYLQSSVIIKQKEIRLHTVYNAVGSFGGVWTLLAGIYSLAFGGSIVDYVVKNIFSKIKKTDKSDTPSENQKSIDILNNV</sequence>
<evidence type="ECO:0000313" key="2">
    <source>
        <dbReference type="Proteomes" id="UP000789702"/>
    </source>
</evidence>
<gene>
    <name evidence="1" type="ORF">DHETER_LOCUS2243</name>
</gene>
<reference evidence="1" key="1">
    <citation type="submission" date="2021-06" db="EMBL/GenBank/DDBJ databases">
        <authorList>
            <person name="Kallberg Y."/>
            <person name="Tangrot J."/>
            <person name="Rosling A."/>
        </authorList>
    </citation>
    <scope>NUCLEOTIDE SEQUENCE</scope>
    <source>
        <strain evidence="1">IL203A</strain>
    </source>
</reference>
<organism evidence="1 2">
    <name type="scientific">Dentiscutata heterogama</name>
    <dbReference type="NCBI Taxonomy" id="1316150"/>
    <lineage>
        <taxon>Eukaryota</taxon>
        <taxon>Fungi</taxon>
        <taxon>Fungi incertae sedis</taxon>
        <taxon>Mucoromycota</taxon>
        <taxon>Glomeromycotina</taxon>
        <taxon>Glomeromycetes</taxon>
        <taxon>Diversisporales</taxon>
        <taxon>Gigasporaceae</taxon>
        <taxon>Dentiscutata</taxon>
    </lineage>
</organism>
<protein>
    <submittedName>
        <fullName evidence="1">5066_t:CDS:1</fullName>
    </submittedName>
</protein>
<accession>A0ACA9KPW3</accession>
<dbReference type="EMBL" id="CAJVPU010001559">
    <property type="protein sequence ID" value="CAG8483738.1"/>
    <property type="molecule type" value="Genomic_DNA"/>
</dbReference>
<evidence type="ECO:0000313" key="1">
    <source>
        <dbReference type="EMBL" id="CAG8483738.1"/>
    </source>
</evidence>
<keyword evidence="2" id="KW-1185">Reference proteome</keyword>
<comment type="caution">
    <text evidence="1">The sequence shown here is derived from an EMBL/GenBank/DDBJ whole genome shotgun (WGS) entry which is preliminary data.</text>
</comment>
<proteinExistence type="predicted"/>
<dbReference type="Proteomes" id="UP000789702">
    <property type="component" value="Unassembled WGS sequence"/>
</dbReference>
<name>A0ACA9KPW3_9GLOM</name>